<protein>
    <recommendedName>
        <fullName evidence="4">Glycoside hydrolase family 57 N-terminal domain-containing protein</fullName>
    </recommendedName>
</protein>
<accession>A0AA41R1F2</accession>
<sequence>MRPKTLRRRVGTACLIGAAGLLLLAAVAHAFLQRPLSSDHAIHIAFGFHVNLYHSFRNDTNDASGFGQDIRVIRHIIDALDRLNAQGVPVKGVWDFDNLFSLEEILPRHAPDIIEAIQRRVRHHGDEVILMSYNNGMVSAMTADELRTAMAWAVSNPQRSGVADLFDTYSPIVRPQEMMTTPGSFAIYREMGIQAVALYYSATPFDAFRVFTRPLSPAEAHNPILYHDPRTGEEMTIVPTYHFGDLVDQVSLRRWVNRLRALQLRGELNHDALIFINYDADSELWGGIDLPRGLRWLPNTGGIEALVREVSDLEYVRFTTVGEYLADRPPVGTFHFGQDTADGSFNGYSSWAEKADATRYWTSIERNRRVCAAARRATALSADDAIKTRISAMIEQAVQLRLRALSTTHFGMATPFLAAQRQEVADALLTDLDRLSENLEQALRTHLQQTLNDQAPSDDNRAERLDTLMVIGTSPAADSGGHRFISMPLPAATDMRGRFHLTGTDGVPIVAVPLGITPDRCGAHRHLFYIDNARGLADGVYGLYRSKTNPANNALSRGAVSASHHGLANQRLTVRLDHQGEPEGIYLDGRRQVEAGSLLPHLVYAGRRIEVTDLVVTTHTAADGGSATLALSGTLPAPGADAISNGRMVYRLSVAAHLPYLFLEGRLTYPATATTDRIKPGVPGLERTADLRWEETAPAEIRFAPRATPRQPPRVLKHNYLGVTSAYALDYFRHDRRNLDLDNVNNHITATYAAVVADRHGLALAMDTGLQANFAFAPMRMAHEADSDTLAVKINPFGTYHGRQYRPPTTGNGHGFEATLQAGEQFAASAPTFNGVSQNFGLMLAFFHGPELPADLQRDLIAYARQPLVFSMRHVPAAPSRKETTAAAPCGQIEHRQADARLQDDNRIRANKTVPAHQPEMPLLLGLRVVWANLRALLAAHFR</sequence>
<dbReference type="InterPro" id="IPR011330">
    <property type="entry name" value="Glyco_hydro/deAcase_b/a-brl"/>
</dbReference>
<evidence type="ECO:0008006" key="4">
    <source>
        <dbReference type="Google" id="ProtNLM"/>
    </source>
</evidence>
<name>A0AA41R1F2_9BACT</name>
<evidence type="ECO:0000256" key="1">
    <source>
        <dbReference type="SAM" id="SignalP"/>
    </source>
</evidence>
<dbReference type="AlphaFoldDB" id="A0AA41R1F2"/>
<dbReference type="EMBL" id="JALJRB010000005">
    <property type="protein sequence ID" value="MCJ8500259.1"/>
    <property type="molecule type" value="Genomic_DNA"/>
</dbReference>
<comment type="caution">
    <text evidence="2">The sequence shown here is derived from an EMBL/GenBank/DDBJ whole genome shotgun (WGS) entry which is preliminary data.</text>
</comment>
<evidence type="ECO:0000313" key="3">
    <source>
        <dbReference type="Proteomes" id="UP001165427"/>
    </source>
</evidence>
<dbReference type="RefSeq" id="WP_246904173.1">
    <property type="nucleotide sequence ID" value="NZ_JALJRB010000005.1"/>
</dbReference>
<feature type="signal peptide" evidence="1">
    <location>
        <begin position="1"/>
        <end position="30"/>
    </location>
</feature>
<organism evidence="2 3">
    <name type="scientific">Desulfatitalea alkaliphila</name>
    <dbReference type="NCBI Taxonomy" id="2929485"/>
    <lineage>
        <taxon>Bacteria</taxon>
        <taxon>Pseudomonadati</taxon>
        <taxon>Thermodesulfobacteriota</taxon>
        <taxon>Desulfobacteria</taxon>
        <taxon>Desulfobacterales</taxon>
        <taxon>Desulfosarcinaceae</taxon>
        <taxon>Desulfatitalea</taxon>
    </lineage>
</organism>
<dbReference type="SUPFAM" id="SSF88713">
    <property type="entry name" value="Glycoside hydrolase/deacetylase"/>
    <property type="match status" value="1"/>
</dbReference>
<proteinExistence type="predicted"/>
<gene>
    <name evidence="2" type="ORF">MRX98_06705</name>
</gene>
<evidence type="ECO:0000313" key="2">
    <source>
        <dbReference type="EMBL" id="MCJ8500259.1"/>
    </source>
</evidence>
<dbReference type="GO" id="GO:0005975">
    <property type="term" value="P:carbohydrate metabolic process"/>
    <property type="evidence" value="ECO:0007669"/>
    <property type="project" value="InterPro"/>
</dbReference>
<feature type="chain" id="PRO_5041283498" description="Glycoside hydrolase family 57 N-terminal domain-containing protein" evidence="1">
    <location>
        <begin position="31"/>
        <end position="943"/>
    </location>
</feature>
<dbReference type="Proteomes" id="UP001165427">
    <property type="component" value="Unassembled WGS sequence"/>
</dbReference>
<reference evidence="2" key="1">
    <citation type="submission" date="2022-04" db="EMBL/GenBank/DDBJ databases">
        <title>Desulfatitalea alkaliphila sp. nov., a novel anaerobic sulfate-reducing bacterium isolated from terrestrial mud volcano, Taman Peninsula, Russia.</title>
        <authorList>
            <person name="Khomyakova M.A."/>
            <person name="Merkel A.Y."/>
            <person name="Slobodkin A.I."/>
        </authorList>
    </citation>
    <scope>NUCLEOTIDE SEQUENCE</scope>
    <source>
        <strain evidence="2">M08but</strain>
    </source>
</reference>
<keyword evidence="3" id="KW-1185">Reference proteome</keyword>
<keyword evidence="1" id="KW-0732">Signal</keyword>